<protein>
    <recommendedName>
        <fullName evidence="4">Nucleotidyltransferase</fullName>
    </recommendedName>
</protein>
<comment type="caution">
    <text evidence="2">The sequence shown here is derived from an EMBL/GenBank/DDBJ whole genome shotgun (WGS) entry which is preliminary data.</text>
</comment>
<organism evidence="2 3">
    <name type="scientific">Marasmius tenuissimus</name>
    <dbReference type="NCBI Taxonomy" id="585030"/>
    <lineage>
        <taxon>Eukaryota</taxon>
        <taxon>Fungi</taxon>
        <taxon>Dikarya</taxon>
        <taxon>Basidiomycota</taxon>
        <taxon>Agaricomycotina</taxon>
        <taxon>Agaricomycetes</taxon>
        <taxon>Agaricomycetidae</taxon>
        <taxon>Agaricales</taxon>
        <taxon>Marasmiineae</taxon>
        <taxon>Marasmiaceae</taxon>
        <taxon>Marasmius</taxon>
    </lineage>
</organism>
<gene>
    <name evidence="2" type="ORF">AAF712_003032</name>
</gene>
<dbReference type="Proteomes" id="UP001437256">
    <property type="component" value="Unassembled WGS sequence"/>
</dbReference>
<keyword evidence="3" id="KW-1185">Reference proteome</keyword>
<evidence type="ECO:0000256" key="1">
    <source>
        <dbReference type="SAM" id="MobiDB-lite"/>
    </source>
</evidence>
<sequence length="375" mass="42370">MGGNAFTDLPREAFPRLPPELYIALKARLTETVESLYSHVVVPREAPGKQDYGDIDFVVCSPRSGLPAVPHTEIQEALKAHHVKAAEGNRTSNFAIPITAEYKEYLTRQGTLDIRLEDSYFCQVDINVCHDMDEWERIRFFHSYGDMGMILGLLAQNVGLAWGLNGLKYPHPPYKPIVLSTDHKEIVDFFGLPMERWSSGFETQEEVFRWIVTSRLFDSSRFCSKGQKVKQVRTMYHNFVSWVDDRTTPESLPVSGMSISPSESPTPGPSGGASTFTPRQHEVREEALLHFGKKEELEEFLCETKGRELLKKVFNGHTVSEWAQLGTRWKTVKMVMDAVRQEHGGEEGLVKIIKAEGEDGLKSRVLKASKSLEPV</sequence>
<dbReference type="EMBL" id="JBBXMP010000010">
    <property type="protein sequence ID" value="KAL0069763.1"/>
    <property type="molecule type" value="Genomic_DNA"/>
</dbReference>
<reference evidence="2 3" key="1">
    <citation type="submission" date="2024-05" db="EMBL/GenBank/DDBJ databases">
        <title>A draft genome resource for the thread blight pathogen Marasmius tenuissimus strain MS-2.</title>
        <authorList>
            <person name="Yulfo-Soto G.E."/>
            <person name="Baruah I.K."/>
            <person name="Amoako-Attah I."/>
            <person name="Bukari Y."/>
            <person name="Meinhardt L.W."/>
            <person name="Bailey B.A."/>
            <person name="Cohen S.P."/>
        </authorList>
    </citation>
    <scope>NUCLEOTIDE SEQUENCE [LARGE SCALE GENOMIC DNA]</scope>
    <source>
        <strain evidence="2 3">MS-2</strain>
    </source>
</reference>
<name>A0ABR3A7W1_9AGAR</name>
<feature type="region of interest" description="Disordered" evidence="1">
    <location>
        <begin position="252"/>
        <end position="277"/>
    </location>
</feature>
<evidence type="ECO:0000313" key="2">
    <source>
        <dbReference type="EMBL" id="KAL0069763.1"/>
    </source>
</evidence>
<evidence type="ECO:0000313" key="3">
    <source>
        <dbReference type="Proteomes" id="UP001437256"/>
    </source>
</evidence>
<accession>A0ABR3A7W1</accession>
<evidence type="ECO:0008006" key="4">
    <source>
        <dbReference type="Google" id="ProtNLM"/>
    </source>
</evidence>
<proteinExistence type="predicted"/>